<evidence type="ECO:0000313" key="3">
    <source>
        <dbReference type="Proteomes" id="UP000027920"/>
    </source>
</evidence>
<reference evidence="2 3" key="1">
    <citation type="submission" date="2013-03" db="EMBL/GenBank/DDBJ databases">
        <title>The Genome Sequence of Exophiala aquamarina CBS 119918.</title>
        <authorList>
            <consortium name="The Broad Institute Genomics Platform"/>
            <person name="Cuomo C."/>
            <person name="de Hoog S."/>
            <person name="Gorbushina A."/>
            <person name="Walker B."/>
            <person name="Young S.K."/>
            <person name="Zeng Q."/>
            <person name="Gargeya S."/>
            <person name="Fitzgerald M."/>
            <person name="Haas B."/>
            <person name="Abouelleil A."/>
            <person name="Allen A.W."/>
            <person name="Alvarado L."/>
            <person name="Arachchi H.M."/>
            <person name="Berlin A.M."/>
            <person name="Chapman S.B."/>
            <person name="Gainer-Dewar J."/>
            <person name="Goldberg J."/>
            <person name="Griggs A."/>
            <person name="Gujja S."/>
            <person name="Hansen M."/>
            <person name="Howarth C."/>
            <person name="Imamovic A."/>
            <person name="Ireland A."/>
            <person name="Larimer J."/>
            <person name="McCowan C."/>
            <person name="Murphy C."/>
            <person name="Pearson M."/>
            <person name="Poon T.W."/>
            <person name="Priest M."/>
            <person name="Roberts A."/>
            <person name="Saif S."/>
            <person name="Shea T."/>
            <person name="Sisk P."/>
            <person name="Sykes S."/>
            <person name="Wortman J."/>
            <person name="Nusbaum C."/>
            <person name="Birren B."/>
        </authorList>
    </citation>
    <scope>NUCLEOTIDE SEQUENCE [LARGE SCALE GENOMIC DNA]</scope>
    <source>
        <strain evidence="2 3">CBS 119918</strain>
    </source>
</reference>
<dbReference type="EMBL" id="AMGV01000010">
    <property type="protein sequence ID" value="KEF54253.1"/>
    <property type="molecule type" value="Genomic_DNA"/>
</dbReference>
<dbReference type="OrthoDB" id="429143at2759"/>
<dbReference type="AlphaFoldDB" id="A0A072P4R7"/>
<name>A0A072P4R7_9EURO</name>
<dbReference type="GeneID" id="25284328"/>
<dbReference type="PANTHER" id="PTHR13847:SF279">
    <property type="entry name" value="FAD DEPENDENT OXIDOREDUCTASE DOMAIN-CONTAINING PROTEIN-RELATED"/>
    <property type="match status" value="1"/>
</dbReference>
<evidence type="ECO:0000259" key="1">
    <source>
        <dbReference type="Pfam" id="PF01266"/>
    </source>
</evidence>
<dbReference type="GO" id="GO:0005737">
    <property type="term" value="C:cytoplasm"/>
    <property type="evidence" value="ECO:0007669"/>
    <property type="project" value="TreeGrafter"/>
</dbReference>
<keyword evidence="3" id="KW-1185">Reference proteome</keyword>
<dbReference type="Pfam" id="PF01266">
    <property type="entry name" value="DAO"/>
    <property type="match status" value="1"/>
</dbReference>
<comment type="caution">
    <text evidence="2">The sequence shown here is derived from an EMBL/GenBank/DDBJ whole genome shotgun (WGS) entry which is preliminary data.</text>
</comment>
<evidence type="ECO:0000313" key="2">
    <source>
        <dbReference type="EMBL" id="KEF54253.1"/>
    </source>
</evidence>
<dbReference type="PANTHER" id="PTHR13847">
    <property type="entry name" value="SARCOSINE DEHYDROGENASE-RELATED"/>
    <property type="match status" value="1"/>
</dbReference>
<protein>
    <recommendedName>
        <fullName evidence="1">FAD dependent oxidoreductase domain-containing protein</fullName>
    </recommendedName>
</protein>
<gene>
    <name evidence="2" type="ORF">A1O9_09419</name>
</gene>
<dbReference type="Gene3D" id="3.50.50.60">
    <property type="entry name" value="FAD/NAD(P)-binding domain"/>
    <property type="match status" value="1"/>
</dbReference>
<feature type="domain" description="FAD dependent oxidoreductase" evidence="1">
    <location>
        <begin position="40"/>
        <end position="420"/>
    </location>
</feature>
<dbReference type="RefSeq" id="XP_013256843.1">
    <property type="nucleotide sequence ID" value="XM_013401389.1"/>
</dbReference>
<organism evidence="2 3">
    <name type="scientific">Exophiala aquamarina CBS 119918</name>
    <dbReference type="NCBI Taxonomy" id="1182545"/>
    <lineage>
        <taxon>Eukaryota</taxon>
        <taxon>Fungi</taxon>
        <taxon>Dikarya</taxon>
        <taxon>Ascomycota</taxon>
        <taxon>Pezizomycotina</taxon>
        <taxon>Eurotiomycetes</taxon>
        <taxon>Chaetothyriomycetidae</taxon>
        <taxon>Chaetothyriales</taxon>
        <taxon>Herpotrichiellaceae</taxon>
        <taxon>Exophiala</taxon>
    </lineage>
</organism>
<proteinExistence type="predicted"/>
<dbReference type="HOGENOM" id="CLU_022730_0_1_1"/>
<dbReference type="InterPro" id="IPR006076">
    <property type="entry name" value="FAD-dep_OxRdtase"/>
</dbReference>
<accession>A0A072P4R7</accession>
<dbReference type="InterPro" id="IPR036188">
    <property type="entry name" value="FAD/NAD-bd_sf"/>
</dbReference>
<dbReference type="VEuPathDB" id="FungiDB:A1O9_09419"/>
<dbReference type="Proteomes" id="UP000027920">
    <property type="component" value="Unassembled WGS sequence"/>
</dbReference>
<dbReference type="SUPFAM" id="SSF51905">
    <property type="entry name" value="FAD/NAD(P)-binding domain"/>
    <property type="match status" value="1"/>
</dbReference>
<dbReference type="Gene3D" id="3.30.9.10">
    <property type="entry name" value="D-Amino Acid Oxidase, subunit A, domain 2"/>
    <property type="match status" value="1"/>
</dbReference>
<dbReference type="STRING" id="1182545.A0A072P4R7"/>
<sequence>MAPSQNKMLPVQNGLTSFWLTQPHELHDHRTTPSIPEQSDIVIIGAGYAGAATAYHLLNESIGVGNLSITILEARGACSGATGRNGGHLRPDLYGHIPKYIARAGVRAGAEIAEFEIENMWAIKKTIENERINCDFTMARSVDVWCQEKAAKDARAAYDMLVSLGLDYMKDVFFTDVPEQAEAYSGVKGALAAASYTAGTMWPYKFVLGLLEPVLSTGKVNLQTHTPVLSVKPDEKRGFVVETERGTIYAKQVVHASNGYVSGLLPEYERNIIPCKGICSHIEIPVQNRSKTPLFTNSYSNRTEDNTGSYLIPRLDSSIIVGGAAQVFRPFRDQWYGNVDDSVLIDAAKGYYEDYMQRTYRGWENTGAQVAHIWTGVMGYSFDSNPHIGSVPSKPGQFILAGFNGHGMPVIWLGAKGLAKMVLAERVGEKLPFSDTGIPTLFQTSQFRIDRAWSNKEEDGDILGTGHIFLPTLPIFEERGFTSKL</sequence>